<dbReference type="SUPFAM" id="SSF46785">
    <property type="entry name" value="Winged helix' DNA-binding domain"/>
    <property type="match status" value="1"/>
</dbReference>
<organism evidence="3 4">
    <name type="scientific">Ruminococcus intestinalis</name>
    <dbReference type="NCBI Taxonomy" id="2763066"/>
    <lineage>
        <taxon>Bacteria</taxon>
        <taxon>Bacillati</taxon>
        <taxon>Bacillota</taxon>
        <taxon>Clostridia</taxon>
        <taxon>Eubacteriales</taxon>
        <taxon>Oscillospiraceae</taxon>
        <taxon>Ruminococcus</taxon>
    </lineage>
</organism>
<evidence type="ECO:0000259" key="2">
    <source>
        <dbReference type="Pfam" id="PF25583"/>
    </source>
</evidence>
<name>A0ABR7HN32_9FIRM</name>
<proteinExistence type="predicted"/>
<dbReference type="InterPro" id="IPR036390">
    <property type="entry name" value="WH_DNA-bd_sf"/>
</dbReference>
<reference evidence="3 4" key="1">
    <citation type="submission" date="2020-08" db="EMBL/GenBank/DDBJ databases">
        <title>Genome public.</title>
        <authorList>
            <person name="Liu C."/>
            <person name="Sun Q."/>
        </authorList>
    </citation>
    <scope>NUCLEOTIDE SEQUENCE [LARGE SCALE GENOMIC DNA]</scope>
    <source>
        <strain evidence="3 4">NSJ-71</strain>
    </source>
</reference>
<keyword evidence="4" id="KW-1185">Reference proteome</keyword>
<dbReference type="Pfam" id="PF25583">
    <property type="entry name" value="WCX"/>
    <property type="match status" value="1"/>
</dbReference>
<dbReference type="PANTHER" id="PTHR34580:SF1">
    <property type="entry name" value="PROTEIN PAFC"/>
    <property type="match status" value="1"/>
</dbReference>
<dbReference type="PROSITE" id="PS52050">
    <property type="entry name" value="WYL"/>
    <property type="match status" value="1"/>
</dbReference>
<sequence length="338" mass="39089">MPKSSGQKLKLLYLRDILLKRTDDNHGMTATEIIDALSEFNIKSERKSLYDDISSLQMYGLDIEKIKSNTTRYYVASRDFELAELKLLVDAIQSSKFITRKKSMELIEKIEGLVSNFQGKELKRDVFITNRVKGLNEKIYYVVDTLQTAISNDRKVSFLYMKWDIGQGANIVKTARRDGKRYVISPIWLCWDDENYYMIGYDSEADKIKNYRVDKIESVEVLEDKREPNDEIQKFDGAEYTRKIFSMYGGEEFEVTMLVNNELVGVIADRFGDDIFIVKENDNQFRFSAKISISSQFYAWVFGLGGGVKILSPQRVVDGVKEHLNSVNNNYSEDNNDN</sequence>
<dbReference type="PANTHER" id="PTHR34580">
    <property type="match status" value="1"/>
</dbReference>
<evidence type="ECO:0000259" key="1">
    <source>
        <dbReference type="Pfam" id="PF13280"/>
    </source>
</evidence>
<dbReference type="InterPro" id="IPR057727">
    <property type="entry name" value="WCX_dom"/>
</dbReference>
<gene>
    <name evidence="3" type="ORF">H8R91_10555</name>
</gene>
<dbReference type="InterPro" id="IPR051534">
    <property type="entry name" value="CBASS_pafABC_assoc_protein"/>
</dbReference>
<evidence type="ECO:0000313" key="4">
    <source>
        <dbReference type="Proteomes" id="UP000636755"/>
    </source>
</evidence>
<evidence type="ECO:0000313" key="3">
    <source>
        <dbReference type="EMBL" id="MBC5728950.1"/>
    </source>
</evidence>
<comment type="caution">
    <text evidence="3">The sequence shown here is derived from an EMBL/GenBank/DDBJ whole genome shotgun (WGS) entry which is preliminary data.</text>
</comment>
<dbReference type="Proteomes" id="UP000636755">
    <property type="component" value="Unassembled WGS sequence"/>
</dbReference>
<feature type="domain" description="WYL" evidence="1">
    <location>
        <begin position="142"/>
        <end position="221"/>
    </location>
</feature>
<dbReference type="RefSeq" id="WP_186936115.1">
    <property type="nucleotide sequence ID" value="NZ_JACOPS010000005.1"/>
</dbReference>
<feature type="domain" description="WCX" evidence="2">
    <location>
        <begin position="253"/>
        <end position="324"/>
    </location>
</feature>
<dbReference type="InterPro" id="IPR026881">
    <property type="entry name" value="WYL_dom"/>
</dbReference>
<dbReference type="EMBL" id="JACOPS010000005">
    <property type="protein sequence ID" value="MBC5728950.1"/>
    <property type="molecule type" value="Genomic_DNA"/>
</dbReference>
<dbReference type="Pfam" id="PF13280">
    <property type="entry name" value="WYL"/>
    <property type="match status" value="1"/>
</dbReference>
<accession>A0ABR7HN32</accession>
<protein>
    <submittedName>
        <fullName evidence="3">WYL domain-containing protein</fullName>
    </submittedName>
</protein>